<dbReference type="GO" id="GO:0005739">
    <property type="term" value="C:mitochondrion"/>
    <property type="evidence" value="ECO:0007669"/>
    <property type="project" value="TreeGrafter"/>
</dbReference>
<protein>
    <submittedName>
        <fullName evidence="11">tRNA nucleotidyltransferase/poly(A) polymerase family protein</fullName>
    </submittedName>
</protein>
<dbReference type="EMBL" id="KN728715">
    <property type="protein sequence ID" value="KIH63362.1"/>
    <property type="molecule type" value="Genomic_DNA"/>
</dbReference>
<sequence length="161" mass="18326">MGESRLPSCDGQMLGATTGGLVDLVCDGRRAEVQYTTDWQLDANRRDLTINSLFLDLDGTVIDYFGGIKDVERRRVAFVGNAVQRIQEDYLRILRYFRFFGRISSSLEHENETIEAIKGNSEGLAERQLEQQSLCMKKSLDGDTNKEMDNVINNKKKTQRP</sequence>
<feature type="region of interest" description="Disordered" evidence="9">
    <location>
        <begin position="136"/>
        <end position="161"/>
    </location>
</feature>
<dbReference type="GO" id="GO:1990180">
    <property type="term" value="P:mitochondrial tRNA 3'-end processing"/>
    <property type="evidence" value="ECO:0007669"/>
    <property type="project" value="TreeGrafter"/>
</dbReference>
<gene>
    <name evidence="11" type="ORF">ANCDUO_06335</name>
</gene>
<evidence type="ECO:0000256" key="9">
    <source>
        <dbReference type="SAM" id="MobiDB-lite"/>
    </source>
</evidence>
<evidence type="ECO:0000256" key="6">
    <source>
        <dbReference type="ARBA" id="ARBA00022723"/>
    </source>
</evidence>
<keyword evidence="8" id="KW-0694">RNA-binding</keyword>
<dbReference type="GO" id="GO:0001680">
    <property type="term" value="P:tRNA 3'-terminal CCA addition"/>
    <property type="evidence" value="ECO:0007669"/>
    <property type="project" value="TreeGrafter"/>
</dbReference>
<evidence type="ECO:0000259" key="10">
    <source>
        <dbReference type="Pfam" id="PF01743"/>
    </source>
</evidence>
<dbReference type="PANTHER" id="PTHR46173:SF1">
    <property type="entry name" value="CCA TRNA NUCLEOTIDYLTRANSFERASE 1, MITOCHONDRIAL"/>
    <property type="match status" value="1"/>
</dbReference>
<dbReference type="InterPro" id="IPR043519">
    <property type="entry name" value="NT_sf"/>
</dbReference>
<evidence type="ECO:0000313" key="12">
    <source>
        <dbReference type="Proteomes" id="UP000054047"/>
    </source>
</evidence>
<evidence type="ECO:0000256" key="1">
    <source>
        <dbReference type="ARBA" id="ARBA00001946"/>
    </source>
</evidence>
<dbReference type="SUPFAM" id="SSF81891">
    <property type="entry name" value="Poly A polymerase C-terminal region-like"/>
    <property type="match status" value="1"/>
</dbReference>
<keyword evidence="12" id="KW-1185">Reference proteome</keyword>
<dbReference type="PANTHER" id="PTHR46173">
    <property type="entry name" value="CCA TRNA NUCLEOTIDYLTRANSFERASE 1, MITOCHONDRIAL"/>
    <property type="match status" value="1"/>
</dbReference>
<keyword evidence="3 8" id="KW-0808">Transferase</keyword>
<dbReference type="OrthoDB" id="445712at2759"/>
<organism evidence="11 12">
    <name type="scientific">Ancylostoma duodenale</name>
    <dbReference type="NCBI Taxonomy" id="51022"/>
    <lineage>
        <taxon>Eukaryota</taxon>
        <taxon>Metazoa</taxon>
        <taxon>Ecdysozoa</taxon>
        <taxon>Nematoda</taxon>
        <taxon>Chromadorea</taxon>
        <taxon>Rhabditida</taxon>
        <taxon>Rhabditina</taxon>
        <taxon>Rhabditomorpha</taxon>
        <taxon>Strongyloidea</taxon>
        <taxon>Ancylostomatidae</taxon>
        <taxon>Ancylostomatinae</taxon>
        <taxon>Ancylostoma</taxon>
    </lineage>
</organism>
<dbReference type="Pfam" id="PF01743">
    <property type="entry name" value="PolyA_pol"/>
    <property type="match status" value="1"/>
</dbReference>
<feature type="compositionally biased region" description="Basic and acidic residues" evidence="9">
    <location>
        <begin position="138"/>
        <end position="149"/>
    </location>
</feature>
<accession>A0A0C2DLB1</accession>
<evidence type="ECO:0000256" key="4">
    <source>
        <dbReference type="ARBA" id="ARBA00022694"/>
    </source>
</evidence>
<proteinExistence type="inferred from homology"/>
<keyword evidence="7" id="KW-0460">Magnesium</keyword>
<reference evidence="11 12" key="1">
    <citation type="submission" date="2013-12" db="EMBL/GenBank/DDBJ databases">
        <title>Draft genome of the parsitic nematode Ancylostoma duodenale.</title>
        <authorList>
            <person name="Mitreva M."/>
        </authorList>
    </citation>
    <scope>NUCLEOTIDE SEQUENCE [LARGE SCALE GENOMIC DNA]</scope>
    <source>
        <strain evidence="11 12">Zhejiang</strain>
    </source>
</reference>
<dbReference type="Gene3D" id="1.10.3090.10">
    <property type="entry name" value="cca-adding enzyme, domain 2"/>
    <property type="match status" value="1"/>
</dbReference>
<feature type="domain" description="Poly A polymerase head" evidence="10">
    <location>
        <begin position="30"/>
        <end position="76"/>
    </location>
</feature>
<dbReference type="GO" id="GO:0016779">
    <property type="term" value="F:nucleotidyltransferase activity"/>
    <property type="evidence" value="ECO:0007669"/>
    <property type="project" value="UniProtKB-KW"/>
</dbReference>
<name>A0A0C2DLB1_9BILA</name>
<dbReference type="Proteomes" id="UP000054047">
    <property type="component" value="Unassembled WGS sequence"/>
</dbReference>
<evidence type="ECO:0000256" key="5">
    <source>
        <dbReference type="ARBA" id="ARBA00022695"/>
    </source>
</evidence>
<dbReference type="GO" id="GO:0046872">
    <property type="term" value="F:metal ion binding"/>
    <property type="evidence" value="ECO:0007669"/>
    <property type="project" value="UniProtKB-KW"/>
</dbReference>
<dbReference type="SUPFAM" id="SSF81301">
    <property type="entry name" value="Nucleotidyltransferase"/>
    <property type="match status" value="1"/>
</dbReference>
<comment type="cofactor">
    <cofactor evidence="1">
        <name>Mg(2+)</name>
        <dbReference type="ChEBI" id="CHEBI:18420"/>
    </cofactor>
</comment>
<evidence type="ECO:0000256" key="2">
    <source>
        <dbReference type="ARBA" id="ARBA00007265"/>
    </source>
</evidence>
<keyword evidence="6" id="KW-0479">Metal-binding</keyword>
<evidence type="ECO:0000256" key="7">
    <source>
        <dbReference type="ARBA" id="ARBA00022842"/>
    </source>
</evidence>
<evidence type="ECO:0000313" key="11">
    <source>
        <dbReference type="EMBL" id="KIH63362.1"/>
    </source>
</evidence>
<keyword evidence="5" id="KW-0548">Nucleotidyltransferase</keyword>
<evidence type="ECO:0000256" key="3">
    <source>
        <dbReference type="ARBA" id="ARBA00022679"/>
    </source>
</evidence>
<dbReference type="AlphaFoldDB" id="A0A0C2DLB1"/>
<dbReference type="GO" id="GO:0000049">
    <property type="term" value="F:tRNA binding"/>
    <property type="evidence" value="ECO:0007669"/>
    <property type="project" value="TreeGrafter"/>
</dbReference>
<evidence type="ECO:0000256" key="8">
    <source>
        <dbReference type="RuleBase" id="RU003953"/>
    </source>
</evidence>
<keyword evidence="4" id="KW-0819">tRNA processing</keyword>
<dbReference type="Gene3D" id="3.30.460.10">
    <property type="entry name" value="Beta Polymerase, domain 2"/>
    <property type="match status" value="1"/>
</dbReference>
<comment type="similarity">
    <text evidence="2 8">Belongs to the tRNA nucleotidyltransferase/poly(A) polymerase family.</text>
</comment>
<dbReference type="InterPro" id="IPR002646">
    <property type="entry name" value="PolA_pol_head_dom"/>
</dbReference>
<dbReference type="InterPro" id="IPR050264">
    <property type="entry name" value="Bact_CCA-adding_enz_type3_sf"/>
</dbReference>